<evidence type="ECO:0000313" key="4">
    <source>
        <dbReference type="EMBL" id="KAK9886718.1"/>
    </source>
</evidence>
<name>A0AAW1UV49_9CUCU</name>
<evidence type="ECO:0000256" key="2">
    <source>
        <dbReference type="SAM" id="SignalP"/>
    </source>
</evidence>
<dbReference type="InterPro" id="IPR000742">
    <property type="entry name" value="EGF"/>
</dbReference>
<feature type="signal peptide" evidence="2">
    <location>
        <begin position="1"/>
        <end position="21"/>
    </location>
</feature>
<feature type="transmembrane region" description="Helical" evidence="1">
    <location>
        <begin position="96"/>
        <end position="116"/>
    </location>
</feature>
<sequence length="153" mass="17340">MLQFVLTISFITFVLLNPVHGFVENQCNVHDLRSKQCEEFETCDETSNSCQCLPGYVKVDSYCEKIEQNSGSSGNILFPPNSSSLVNDKDEGGSAVTGYVLLFFLLFSLIGGIFVTRKYNLLQVVRNKVYSFRRSHYDEFMIGQDVDDDPPLR</sequence>
<organism evidence="4 5">
    <name type="scientific">Henosepilachna vigintioctopunctata</name>
    <dbReference type="NCBI Taxonomy" id="420089"/>
    <lineage>
        <taxon>Eukaryota</taxon>
        <taxon>Metazoa</taxon>
        <taxon>Ecdysozoa</taxon>
        <taxon>Arthropoda</taxon>
        <taxon>Hexapoda</taxon>
        <taxon>Insecta</taxon>
        <taxon>Pterygota</taxon>
        <taxon>Neoptera</taxon>
        <taxon>Endopterygota</taxon>
        <taxon>Coleoptera</taxon>
        <taxon>Polyphaga</taxon>
        <taxon>Cucujiformia</taxon>
        <taxon>Coccinelloidea</taxon>
        <taxon>Coccinellidae</taxon>
        <taxon>Epilachninae</taxon>
        <taxon>Epilachnini</taxon>
        <taxon>Henosepilachna</taxon>
    </lineage>
</organism>
<evidence type="ECO:0000313" key="5">
    <source>
        <dbReference type="Proteomes" id="UP001431783"/>
    </source>
</evidence>
<protein>
    <recommendedName>
        <fullName evidence="3">EGF-like domain-containing protein</fullName>
    </recommendedName>
</protein>
<evidence type="ECO:0000259" key="3">
    <source>
        <dbReference type="PROSITE" id="PS01186"/>
    </source>
</evidence>
<evidence type="ECO:0000256" key="1">
    <source>
        <dbReference type="SAM" id="Phobius"/>
    </source>
</evidence>
<accession>A0AAW1UV49</accession>
<reference evidence="4 5" key="1">
    <citation type="submission" date="2023-03" db="EMBL/GenBank/DDBJ databases">
        <title>Genome insight into feeding habits of ladybird beetles.</title>
        <authorList>
            <person name="Li H.-S."/>
            <person name="Huang Y.-H."/>
            <person name="Pang H."/>
        </authorList>
    </citation>
    <scope>NUCLEOTIDE SEQUENCE [LARGE SCALE GENOMIC DNA]</scope>
    <source>
        <strain evidence="4">SYSU_2023b</strain>
        <tissue evidence="4">Whole body</tissue>
    </source>
</reference>
<proteinExistence type="predicted"/>
<feature type="domain" description="EGF-like" evidence="3">
    <location>
        <begin position="50"/>
        <end position="63"/>
    </location>
</feature>
<comment type="caution">
    <text evidence="4">The sequence shown here is derived from an EMBL/GenBank/DDBJ whole genome shotgun (WGS) entry which is preliminary data.</text>
</comment>
<dbReference type="AlphaFoldDB" id="A0AAW1UV49"/>
<dbReference type="EMBL" id="JARQZJ010000101">
    <property type="protein sequence ID" value="KAK9886718.1"/>
    <property type="molecule type" value="Genomic_DNA"/>
</dbReference>
<feature type="chain" id="PRO_5043968435" description="EGF-like domain-containing protein" evidence="2">
    <location>
        <begin position="22"/>
        <end position="153"/>
    </location>
</feature>
<dbReference type="PROSITE" id="PS01186">
    <property type="entry name" value="EGF_2"/>
    <property type="match status" value="1"/>
</dbReference>
<keyword evidence="1" id="KW-1133">Transmembrane helix</keyword>
<keyword evidence="2" id="KW-0732">Signal</keyword>
<gene>
    <name evidence="4" type="ORF">WA026_017637</name>
</gene>
<keyword evidence="5" id="KW-1185">Reference proteome</keyword>
<keyword evidence="1" id="KW-0472">Membrane</keyword>
<keyword evidence="1" id="KW-0812">Transmembrane</keyword>
<dbReference type="Proteomes" id="UP001431783">
    <property type="component" value="Unassembled WGS sequence"/>
</dbReference>